<dbReference type="InterPro" id="IPR045444">
    <property type="entry name" value="DUF6503"/>
</dbReference>
<evidence type="ECO:0000313" key="1">
    <source>
        <dbReference type="EMBL" id="MCG2460066.1"/>
    </source>
</evidence>
<keyword evidence="2" id="KW-1185">Reference proteome</keyword>
<dbReference type="Pfam" id="PF20113">
    <property type="entry name" value="DUF6503"/>
    <property type="match status" value="1"/>
</dbReference>
<gene>
    <name evidence="1" type="ORF">K8352_04860</name>
</gene>
<organism evidence="1 2">
    <name type="scientific">Cerina litoralis</name>
    <dbReference type="NCBI Taxonomy" id="2874477"/>
    <lineage>
        <taxon>Bacteria</taxon>
        <taxon>Pseudomonadati</taxon>
        <taxon>Bacteroidota</taxon>
        <taxon>Flavobacteriia</taxon>
        <taxon>Flavobacteriales</taxon>
        <taxon>Flavobacteriaceae</taxon>
        <taxon>Cerina</taxon>
    </lineage>
</organism>
<reference evidence="1" key="1">
    <citation type="submission" date="2023-02" db="EMBL/GenBank/DDBJ databases">
        <title>Genome of Flavobacteriaceae gen. nov. sp. strain F89.</title>
        <authorList>
            <person name="Wang Y."/>
        </authorList>
    </citation>
    <scope>NUCLEOTIDE SEQUENCE</scope>
    <source>
        <strain evidence="1">F89</strain>
    </source>
</reference>
<dbReference type="PROSITE" id="PS51257">
    <property type="entry name" value="PROKAR_LIPOPROTEIN"/>
    <property type="match status" value="1"/>
</dbReference>
<dbReference type="RefSeq" id="WP_317901206.1">
    <property type="nucleotide sequence ID" value="NZ_JAIRBC010000005.1"/>
</dbReference>
<name>A0AAE3JNN1_9FLAO</name>
<dbReference type="Proteomes" id="UP001200642">
    <property type="component" value="Unassembled WGS sequence"/>
</dbReference>
<accession>A0AAE3JNN1</accession>
<protein>
    <submittedName>
        <fullName evidence="1">Deoxyribose-phosphate aldolase</fullName>
    </submittedName>
</protein>
<comment type="caution">
    <text evidence="1">The sequence shown here is derived from an EMBL/GenBank/DDBJ whole genome shotgun (WGS) entry which is preliminary data.</text>
</comment>
<evidence type="ECO:0000313" key="2">
    <source>
        <dbReference type="Proteomes" id="UP001200642"/>
    </source>
</evidence>
<sequence>MKKAFFLLSIITICSCGGKMDSTIEAQRIVDNSIAVSGGELYKTSNVSFNFRSMKYVLQIIEGQRVMKRIFGADSSQMIDMVGPNGFQRFLKGGLVHVSDSMANVYSNSINSVHYFAYLPYGLNDPAVNKKLLGEIKLEGTEYYKVKVTFDKEGGGDDYEDTFIYWFNKKNYKPDYLAYEFHTDGGGMRFRKAYNERYVNGIRFVDYDNYKTVGGNASILKIDSLFLQNKLKPLSKIELKNIKVTRP</sequence>
<dbReference type="EMBL" id="JAIRBC010000005">
    <property type="protein sequence ID" value="MCG2460066.1"/>
    <property type="molecule type" value="Genomic_DNA"/>
</dbReference>
<proteinExistence type="predicted"/>
<dbReference type="AlphaFoldDB" id="A0AAE3JNN1"/>